<keyword evidence="1" id="KW-0812">Transmembrane</keyword>
<comment type="caution">
    <text evidence="1">The sequence shown here is derived from an EMBL/GenBank/DDBJ whole genome shotgun (WGS) entry which is preliminary data.</text>
</comment>
<sequence>MCYVFNHLKFTVLVHKYEEPDVACVMGTGDAVEMIPTNKKSESEEPCYMVVGFEVIPCSFQHNIESLKNLKLYDKYPSAFKCESGSVAMAVKEK</sequence>
<protein>
    <submittedName>
        <fullName evidence="1">Transmembrane 9 superfamily member 11</fullName>
    </submittedName>
</protein>
<organism evidence="1 2">
    <name type="scientific">Camellia lanceoleosa</name>
    <dbReference type="NCBI Taxonomy" id="1840588"/>
    <lineage>
        <taxon>Eukaryota</taxon>
        <taxon>Viridiplantae</taxon>
        <taxon>Streptophyta</taxon>
        <taxon>Embryophyta</taxon>
        <taxon>Tracheophyta</taxon>
        <taxon>Spermatophyta</taxon>
        <taxon>Magnoliopsida</taxon>
        <taxon>eudicotyledons</taxon>
        <taxon>Gunneridae</taxon>
        <taxon>Pentapetalae</taxon>
        <taxon>asterids</taxon>
        <taxon>Ericales</taxon>
        <taxon>Theaceae</taxon>
        <taxon>Camellia</taxon>
    </lineage>
</organism>
<gene>
    <name evidence="1" type="ORF">LOK49_LG13G00450</name>
</gene>
<keyword evidence="1" id="KW-0472">Membrane</keyword>
<proteinExistence type="predicted"/>
<keyword evidence="2" id="KW-1185">Reference proteome</keyword>
<evidence type="ECO:0000313" key="2">
    <source>
        <dbReference type="Proteomes" id="UP001060215"/>
    </source>
</evidence>
<dbReference type="Proteomes" id="UP001060215">
    <property type="component" value="Chromosome 14"/>
</dbReference>
<dbReference type="EMBL" id="CM045771">
    <property type="protein sequence ID" value="KAI7987061.1"/>
    <property type="molecule type" value="Genomic_DNA"/>
</dbReference>
<name>A0ACC0FGG4_9ERIC</name>
<reference evidence="1 2" key="1">
    <citation type="journal article" date="2022" name="Plant J.">
        <title>Chromosome-level genome of Camellia lanceoleosa provides a valuable resource for understanding genome evolution and self-incompatibility.</title>
        <authorList>
            <person name="Gong W."/>
            <person name="Xiao S."/>
            <person name="Wang L."/>
            <person name="Liao Z."/>
            <person name="Chang Y."/>
            <person name="Mo W."/>
            <person name="Hu G."/>
            <person name="Li W."/>
            <person name="Zhao G."/>
            <person name="Zhu H."/>
            <person name="Hu X."/>
            <person name="Ji K."/>
            <person name="Xiang X."/>
            <person name="Song Q."/>
            <person name="Yuan D."/>
            <person name="Jin S."/>
            <person name="Zhang L."/>
        </authorList>
    </citation>
    <scope>NUCLEOTIDE SEQUENCE [LARGE SCALE GENOMIC DNA]</scope>
    <source>
        <strain evidence="1">SQ_2022a</strain>
    </source>
</reference>
<accession>A0ACC0FGG4</accession>
<evidence type="ECO:0000313" key="1">
    <source>
        <dbReference type="EMBL" id="KAI7987061.1"/>
    </source>
</evidence>